<dbReference type="InterPro" id="IPR018290">
    <property type="entry name" value="MULE_transposase_N"/>
</dbReference>
<sequence length="236" mass="26778">MQNPQCTFICFDYGGYYMKDGAEIKWISGDGEGEDEIHTILFRKSMEEITYSGLVECICRKIKVDESKVKVKISYFPMVLYSYKPSYIRNDDEIFGYLLQVNHEKCRSVLHVEFINEEVKFSEEDDEIDGYVGLSDREAIEKRQWALAYHKTIYHVPHMSDWVIPEEVRANKILPPDFEVKKGKPQQTRFPSVGESRGRGKRGKGSGRGSGRGTGRARGEGLAAYFECGSGSGSGV</sequence>
<dbReference type="Gramene" id="Bo4g119770.1">
    <property type="protein sequence ID" value="Bo4g119770.1"/>
    <property type="gene ID" value="Bo4g119770"/>
</dbReference>
<feature type="region of interest" description="Disordered" evidence="1">
    <location>
        <begin position="177"/>
        <end position="218"/>
    </location>
</feature>
<dbReference type="STRING" id="109376.A0A0D3BY17"/>
<reference evidence="3 4" key="1">
    <citation type="journal article" date="2014" name="Genome Biol.">
        <title>Transcriptome and methylome profiling reveals relics of genome dominance in the mesopolyploid Brassica oleracea.</title>
        <authorList>
            <person name="Parkin I.A."/>
            <person name="Koh C."/>
            <person name="Tang H."/>
            <person name="Robinson S.J."/>
            <person name="Kagale S."/>
            <person name="Clarke W.E."/>
            <person name="Town C.D."/>
            <person name="Nixon J."/>
            <person name="Krishnakumar V."/>
            <person name="Bidwell S.L."/>
            <person name="Denoeud F."/>
            <person name="Belcram H."/>
            <person name="Links M.G."/>
            <person name="Just J."/>
            <person name="Clarke C."/>
            <person name="Bender T."/>
            <person name="Huebert T."/>
            <person name="Mason A.S."/>
            <person name="Pires J.C."/>
            <person name="Barker G."/>
            <person name="Moore J."/>
            <person name="Walley P.G."/>
            <person name="Manoli S."/>
            <person name="Batley J."/>
            <person name="Edwards D."/>
            <person name="Nelson M.N."/>
            <person name="Wang X."/>
            <person name="Paterson A.H."/>
            <person name="King G."/>
            <person name="Bancroft I."/>
            <person name="Chalhoub B."/>
            <person name="Sharpe A.G."/>
        </authorList>
    </citation>
    <scope>NUCLEOTIDE SEQUENCE</scope>
    <source>
        <strain evidence="3 4">cv. TO1000</strain>
    </source>
</reference>
<keyword evidence="4" id="KW-1185">Reference proteome</keyword>
<dbReference type="Pfam" id="PF10532">
    <property type="entry name" value="Plant_all_beta"/>
    <property type="match status" value="1"/>
</dbReference>
<dbReference type="eggNOG" id="ENOG502QWQN">
    <property type="taxonomic scope" value="Eukaryota"/>
</dbReference>
<feature type="domain" description="MULE transposase N-terminal all-beta" evidence="2">
    <location>
        <begin position="60"/>
        <end position="119"/>
    </location>
</feature>
<evidence type="ECO:0000313" key="4">
    <source>
        <dbReference type="Proteomes" id="UP000032141"/>
    </source>
</evidence>
<evidence type="ECO:0000313" key="3">
    <source>
        <dbReference type="EnsemblPlants" id="Bo4g119770.1"/>
    </source>
</evidence>
<evidence type="ECO:0000256" key="1">
    <source>
        <dbReference type="SAM" id="MobiDB-lite"/>
    </source>
</evidence>
<proteinExistence type="predicted"/>
<organism evidence="3 4">
    <name type="scientific">Brassica oleracea var. oleracea</name>
    <dbReference type="NCBI Taxonomy" id="109376"/>
    <lineage>
        <taxon>Eukaryota</taxon>
        <taxon>Viridiplantae</taxon>
        <taxon>Streptophyta</taxon>
        <taxon>Embryophyta</taxon>
        <taxon>Tracheophyta</taxon>
        <taxon>Spermatophyta</taxon>
        <taxon>Magnoliopsida</taxon>
        <taxon>eudicotyledons</taxon>
        <taxon>Gunneridae</taxon>
        <taxon>Pentapetalae</taxon>
        <taxon>rosids</taxon>
        <taxon>malvids</taxon>
        <taxon>Brassicales</taxon>
        <taxon>Brassicaceae</taxon>
        <taxon>Brassiceae</taxon>
        <taxon>Brassica</taxon>
    </lineage>
</organism>
<dbReference type="AlphaFoldDB" id="A0A0D3BY17"/>
<evidence type="ECO:0000259" key="2">
    <source>
        <dbReference type="Pfam" id="PF10532"/>
    </source>
</evidence>
<reference evidence="3" key="2">
    <citation type="submission" date="2015-03" db="UniProtKB">
        <authorList>
            <consortium name="EnsemblPlants"/>
        </authorList>
    </citation>
    <scope>IDENTIFICATION</scope>
</reference>
<dbReference type="HOGENOM" id="CLU_970934_0_0_1"/>
<feature type="compositionally biased region" description="Gly residues" evidence="1">
    <location>
        <begin position="206"/>
        <end position="216"/>
    </location>
</feature>
<dbReference type="Proteomes" id="UP000032141">
    <property type="component" value="Chromosome C4"/>
</dbReference>
<dbReference type="EnsemblPlants" id="Bo4g119770.1">
    <property type="protein sequence ID" value="Bo4g119770.1"/>
    <property type="gene ID" value="Bo4g119770"/>
</dbReference>
<protein>
    <recommendedName>
        <fullName evidence="2">MULE transposase N-terminal all-beta domain-containing protein</fullName>
    </recommendedName>
</protein>
<name>A0A0D3BY17_BRAOL</name>
<accession>A0A0D3BY17</accession>